<dbReference type="RefSeq" id="WP_169119883.1">
    <property type="nucleotide sequence ID" value="NZ_WTVG02000040.1"/>
</dbReference>
<organism evidence="1 2">
    <name type="scientific">Aromatoleum anaerobium</name>
    <dbReference type="NCBI Taxonomy" id="182180"/>
    <lineage>
        <taxon>Bacteria</taxon>
        <taxon>Pseudomonadati</taxon>
        <taxon>Pseudomonadota</taxon>
        <taxon>Betaproteobacteria</taxon>
        <taxon>Rhodocyclales</taxon>
        <taxon>Rhodocyclaceae</taxon>
        <taxon>Aromatoleum</taxon>
    </lineage>
</organism>
<protein>
    <submittedName>
        <fullName evidence="1">Transcriptional regulator</fullName>
    </submittedName>
</protein>
<dbReference type="EMBL" id="WTVG01000077">
    <property type="protein sequence ID" value="NMG26566.1"/>
    <property type="molecule type" value="Genomic_DNA"/>
</dbReference>
<sequence>MQPHSSTIPTALSNFDSLPDAAMVDVKTVAAILGKSESSIWRDARTGKLQPIKTGPACTRWNVGAIRRHLAALSGGSE</sequence>
<evidence type="ECO:0000313" key="1">
    <source>
        <dbReference type="EMBL" id="NMG26566.1"/>
    </source>
</evidence>
<name>A0ABX1PT22_9RHOO</name>
<gene>
    <name evidence="1" type="ORF">GO606_18000</name>
</gene>
<comment type="caution">
    <text evidence="1">The sequence shown here is derived from an EMBL/GenBank/DDBJ whole genome shotgun (WGS) entry which is preliminary data.</text>
</comment>
<reference evidence="1" key="1">
    <citation type="submission" date="2019-12" db="EMBL/GenBank/DDBJ databases">
        <title>Comparative genomics gives insights into the taxonomy of the Azoarcus-Aromatoleum group and reveals separate origins of nif in the plant-associated Azoarcus and non-plant-associated Aromatoleum sub-groups.</title>
        <authorList>
            <person name="Lafos M."/>
            <person name="Maluk M."/>
            <person name="Batista M."/>
            <person name="Junghare M."/>
            <person name="Carmona M."/>
            <person name="Faoro H."/>
            <person name="Cruz L.M."/>
            <person name="Battistoni F."/>
            <person name="De Souza E."/>
            <person name="Pedrosa F."/>
            <person name="Chen W.-M."/>
            <person name="Poole P.S."/>
            <person name="Dixon R.A."/>
            <person name="James E.K."/>
        </authorList>
    </citation>
    <scope>NUCLEOTIDE SEQUENCE</scope>
    <source>
        <strain evidence="1">LuFRes1</strain>
    </source>
</reference>
<accession>A0ABX1PT22</accession>
<keyword evidence="2" id="KW-1185">Reference proteome</keyword>
<evidence type="ECO:0000313" key="2">
    <source>
        <dbReference type="Proteomes" id="UP000615989"/>
    </source>
</evidence>
<proteinExistence type="predicted"/>
<dbReference type="Proteomes" id="UP000615989">
    <property type="component" value="Unassembled WGS sequence"/>
</dbReference>